<evidence type="ECO:0000259" key="2">
    <source>
        <dbReference type="Pfam" id="PF04715"/>
    </source>
</evidence>
<protein>
    <submittedName>
        <fullName evidence="3">Bifunctional glutamine amidotransferase/anthranilate phosphoribosyltransferase</fullName>
        <ecNumber evidence="3">4.1.3.27</ecNumber>
    </submittedName>
</protein>
<evidence type="ECO:0000256" key="1">
    <source>
        <dbReference type="ARBA" id="ARBA00023239"/>
    </source>
</evidence>
<keyword evidence="3" id="KW-0328">Glycosyltransferase</keyword>
<dbReference type="Gene3D" id="3.60.120.10">
    <property type="entry name" value="Anthranilate synthase"/>
    <property type="match status" value="1"/>
</dbReference>
<name>A0A377V1N2_KLEPN</name>
<gene>
    <name evidence="3" type="primary">trpE_2</name>
    <name evidence="3" type="ORF">NCTC13443_03358</name>
</gene>
<dbReference type="EMBL" id="UGKT01000001">
    <property type="protein sequence ID" value="STT02998.1"/>
    <property type="molecule type" value="Genomic_DNA"/>
</dbReference>
<dbReference type="PANTHER" id="PTHR11236">
    <property type="entry name" value="AMINOBENZOATE/ANTHRANILATE SYNTHASE"/>
    <property type="match status" value="1"/>
</dbReference>
<keyword evidence="3" id="KW-0315">Glutamine amidotransferase</keyword>
<dbReference type="GO" id="GO:0004049">
    <property type="term" value="F:anthranilate synthase activity"/>
    <property type="evidence" value="ECO:0007669"/>
    <property type="project" value="UniProtKB-EC"/>
</dbReference>
<dbReference type="Proteomes" id="UP000255518">
    <property type="component" value="Unassembled WGS sequence"/>
</dbReference>
<organism evidence="3 4">
    <name type="scientific">Klebsiella pneumoniae</name>
    <dbReference type="NCBI Taxonomy" id="573"/>
    <lineage>
        <taxon>Bacteria</taxon>
        <taxon>Pseudomonadati</taxon>
        <taxon>Pseudomonadota</taxon>
        <taxon>Gammaproteobacteria</taxon>
        <taxon>Enterobacterales</taxon>
        <taxon>Enterobacteriaceae</taxon>
        <taxon>Klebsiella/Raoultella group</taxon>
        <taxon>Klebsiella</taxon>
        <taxon>Klebsiella pneumoniae complex</taxon>
    </lineage>
</organism>
<dbReference type="AlphaFoldDB" id="A0A377V1N2"/>
<evidence type="ECO:0000313" key="4">
    <source>
        <dbReference type="Proteomes" id="UP000255518"/>
    </source>
</evidence>
<dbReference type="GO" id="GO:0016757">
    <property type="term" value="F:glycosyltransferase activity"/>
    <property type="evidence" value="ECO:0007669"/>
    <property type="project" value="UniProtKB-KW"/>
</dbReference>
<evidence type="ECO:0000313" key="3">
    <source>
        <dbReference type="EMBL" id="STT02998.1"/>
    </source>
</evidence>
<dbReference type="UniPathway" id="UPA00035">
    <property type="reaction ID" value="UER00040"/>
</dbReference>
<accession>A0A377V1N2</accession>
<dbReference type="EC" id="4.1.3.27" evidence="3"/>
<dbReference type="GO" id="GO:0000162">
    <property type="term" value="P:L-tryptophan biosynthetic process"/>
    <property type="evidence" value="ECO:0007669"/>
    <property type="project" value="UniProtKB-UniPathway"/>
</dbReference>
<keyword evidence="1 3" id="KW-0456">Lyase</keyword>
<dbReference type="SUPFAM" id="SSF56322">
    <property type="entry name" value="ADC synthase"/>
    <property type="match status" value="1"/>
</dbReference>
<dbReference type="InterPro" id="IPR006805">
    <property type="entry name" value="Anth_synth_I_N"/>
</dbReference>
<keyword evidence="3" id="KW-0808">Transferase</keyword>
<dbReference type="PANTHER" id="PTHR11236:SF49">
    <property type="entry name" value="ANTHRANILATE SYNTHASE COMPONENT 1"/>
    <property type="match status" value="1"/>
</dbReference>
<dbReference type="InterPro" id="IPR019999">
    <property type="entry name" value="Anth_synth_I-like"/>
</dbReference>
<proteinExistence type="predicted"/>
<dbReference type="InterPro" id="IPR005801">
    <property type="entry name" value="ADC_synthase"/>
</dbReference>
<reference evidence="3 4" key="1">
    <citation type="submission" date="2018-06" db="EMBL/GenBank/DDBJ databases">
        <authorList>
            <consortium name="Pathogen Informatics"/>
            <person name="Doyle S."/>
        </authorList>
    </citation>
    <scope>NUCLEOTIDE SEQUENCE [LARGE SCALE GENOMIC DNA]</scope>
    <source>
        <strain evidence="3 4">NCTC13443</strain>
    </source>
</reference>
<feature type="domain" description="Anthranilate synthase component I N-terminal" evidence="2">
    <location>
        <begin position="19"/>
        <end position="191"/>
    </location>
</feature>
<sequence>MQTSKPALELLTSDAIYRENPTALFHQLCGARPATLLLESADIDSKDDLKSLLLVDSALRITALGDTVTIQALSANGAALLELLDGALPSGINNQRQPNGRILTFPAVSALLDEDARLCSLSVFDAFRLLQELVSVPDNEREAMFFGGLFAYDLVAGFEDLPQLQSDTACPDYCFYLAETLLVIDHQTKHTRIQASLFTPLESEKQRLEQRLSQLRQQLNEPPAPLPVTTVAEMRCDVDQSDEEYGAVVRKMQRAIRAGEIFQVVPSRRFSLPCPSPLGRL</sequence>
<dbReference type="Pfam" id="PF04715">
    <property type="entry name" value="Anth_synt_I_N"/>
    <property type="match status" value="1"/>
</dbReference>